<proteinExistence type="predicted"/>
<name>A0AB36FL44_ALTMA</name>
<evidence type="ECO:0000313" key="4">
    <source>
        <dbReference type="Proteomes" id="UP000095392"/>
    </source>
</evidence>
<accession>A0AB36FL44</accession>
<dbReference type="Pfam" id="PF03333">
    <property type="entry name" value="PapB"/>
    <property type="match status" value="1"/>
</dbReference>
<sequence length="86" mass="9554">MIKEAVGYRLIPGFEKEACIHILVSSCNLKSEAKIAAVVDHLVNGTQQEVCAVLYGLAQSTIAEAVTRLNHAHKQMLQYHEAYMQK</sequence>
<keyword evidence="2" id="KW-0804">Transcription</keyword>
<organism evidence="3 4">
    <name type="scientific">Alteromonas macleodii</name>
    <name type="common">Pseudoalteromonas macleodii</name>
    <dbReference type="NCBI Taxonomy" id="28108"/>
    <lineage>
        <taxon>Bacteria</taxon>
        <taxon>Pseudomonadati</taxon>
        <taxon>Pseudomonadota</taxon>
        <taxon>Gammaproteobacteria</taxon>
        <taxon>Alteromonadales</taxon>
        <taxon>Alteromonadaceae</taxon>
        <taxon>Alteromonas/Salinimonas group</taxon>
        <taxon>Alteromonas</taxon>
    </lineage>
</organism>
<evidence type="ECO:0000256" key="2">
    <source>
        <dbReference type="ARBA" id="ARBA00023163"/>
    </source>
</evidence>
<dbReference type="EMBL" id="MIPY01000058">
    <property type="protein sequence ID" value="OES24762.1"/>
    <property type="molecule type" value="Genomic_DNA"/>
</dbReference>
<keyword evidence="4" id="KW-1185">Reference proteome</keyword>
<protein>
    <submittedName>
        <fullName evidence="3">Adhesin biosynthesis transcription regulatory family protein</fullName>
    </submittedName>
</protein>
<reference evidence="3 4" key="1">
    <citation type="submission" date="2016-09" db="EMBL/GenBank/DDBJ databases">
        <title>Draft Genome Sequence of four Alteromonas macleodii strains isolated from copper coupons and grown long-term at elevated copper levels.</title>
        <authorList>
            <person name="Cusick K."/>
            <person name="Dale J."/>
            <person name="Little B."/>
            <person name="Biffinger J."/>
        </authorList>
    </citation>
    <scope>NUCLEOTIDE SEQUENCE [LARGE SCALE GENOMIC DNA]</scope>
    <source>
        <strain evidence="3 4">KCP01</strain>
    </source>
</reference>
<dbReference type="RefSeq" id="WP_069945274.1">
    <property type="nucleotide sequence ID" value="NZ_MIPW01000063.1"/>
</dbReference>
<dbReference type="InterPro" id="IPR004356">
    <property type="entry name" value="Adhesin_operon_reg_prot"/>
</dbReference>
<comment type="caution">
    <text evidence="3">The sequence shown here is derived from an EMBL/GenBank/DDBJ whole genome shotgun (WGS) entry which is preliminary data.</text>
</comment>
<keyword evidence="1" id="KW-0805">Transcription regulation</keyword>
<dbReference type="AlphaFoldDB" id="A0AB36FL44"/>
<dbReference type="Gene3D" id="1.10.10.2690">
    <property type="match status" value="1"/>
</dbReference>
<dbReference type="Proteomes" id="UP000095392">
    <property type="component" value="Unassembled WGS sequence"/>
</dbReference>
<evidence type="ECO:0000313" key="3">
    <source>
        <dbReference type="EMBL" id="OES24762.1"/>
    </source>
</evidence>
<dbReference type="GO" id="GO:0006355">
    <property type="term" value="P:regulation of DNA-templated transcription"/>
    <property type="evidence" value="ECO:0007669"/>
    <property type="project" value="InterPro"/>
</dbReference>
<gene>
    <name evidence="3" type="ORF">BFV95_4521</name>
</gene>
<evidence type="ECO:0000256" key="1">
    <source>
        <dbReference type="ARBA" id="ARBA00023015"/>
    </source>
</evidence>
<dbReference type="InterPro" id="IPR053721">
    <property type="entry name" value="Fimbrial_Adhesin_Reg"/>
</dbReference>